<feature type="domain" description="C2H2-type" evidence="13">
    <location>
        <begin position="62"/>
        <end position="89"/>
    </location>
</feature>
<keyword evidence="8" id="KW-0805">Transcription regulation</keyword>
<protein>
    <recommendedName>
        <fullName evidence="13">C2H2-type domain-containing protein</fullName>
    </recommendedName>
</protein>
<keyword evidence="11" id="KW-0539">Nucleus</keyword>
<evidence type="ECO:0000256" key="6">
    <source>
        <dbReference type="ARBA" id="ARBA00022771"/>
    </source>
</evidence>
<accession>A0AA40I2E2</accession>
<evidence type="ECO:0000313" key="15">
    <source>
        <dbReference type="Proteomes" id="UP001177744"/>
    </source>
</evidence>
<dbReference type="GO" id="GO:0008270">
    <property type="term" value="F:zinc ion binding"/>
    <property type="evidence" value="ECO:0007669"/>
    <property type="project" value="UniProtKB-KW"/>
</dbReference>
<comment type="subcellular location">
    <subcellularLocation>
        <location evidence="2">Nucleus</location>
    </subcellularLocation>
</comment>
<dbReference type="Proteomes" id="UP001177744">
    <property type="component" value="Unassembled WGS sequence"/>
</dbReference>
<comment type="function">
    <text evidence="1">May be involved in transcriptional regulation.</text>
</comment>
<keyword evidence="9" id="KW-0238">DNA-binding</keyword>
<comment type="caution">
    <text evidence="14">The sequence shown here is derived from an EMBL/GenBank/DDBJ whole genome shotgun (WGS) entry which is preliminary data.</text>
</comment>
<feature type="domain" description="C2H2-type" evidence="13">
    <location>
        <begin position="8"/>
        <end position="35"/>
    </location>
</feature>
<dbReference type="FunFam" id="3.30.160.60:FF:001498">
    <property type="entry name" value="Zinc finger protein 404"/>
    <property type="match status" value="1"/>
</dbReference>
<sequence>MPTGEKPYECRDFEKAFSRCSYLRQHERTHKERNSVNVPYVRKLSIKDIPLESGENPVEKHYDCHQYGKVFSKSSGLSNHKRIHTGEEPHVSFMCGKAFGQSSKLTRHNITHSREKPYECGQCRNAFSQDANVIRHQRIHMGEQPYACLLHGRALSSRGGLLSRRKGGICQEPIVPLASIFSHEDHPEEWPGTWGIGQSWGTLQAWKGFTRGPWSTNQAQLAQAQAFRKPPALRRLSKGLAPEQTGGQVPRFGL</sequence>
<evidence type="ECO:0000256" key="9">
    <source>
        <dbReference type="ARBA" id="ARBA00023125"/>
    </source>
</evidence>
<dbReference type="GO" id="GO:0000981">
    <property type="term" value="F:DNA-binding transcription factor activity, RNA polymerase II-specific"/>
    <property type="evidence" value="ECO:0007669"/>
    <property type="project" value="TreeGrafter"/>
</dbReference>
<dbReference type="PANTHER" id="PTHR23226:SF366">
    <property type="entry name" value="ZINC FINGER PROTEIN ZFP2"/>
    <property type="match status" value="1"/>
</dbReference>
<evidence type="ECO:0000256" key="3">
    <source>
        <dbReference type="ARBA" id="ARBA00006991"/>
    </source>
</evidence>
<proteinExistence type="inferred from homology"/>
<dbReference type="Gene3D" id="3.30.160.60">
    <property type="entry name" value="Classic Zinc Finger"/>
    <property type="match status" value="4"/>
</dbReference>
<evidence type="ECO:0000256" key="2">
    <source>
        <dbReference type="ARBA" id="ARBA00004123"/>
    </source>
</evidence>
<dbReference type="SMART" id="SM00355">
    <property type="entry name" value="ZnF_C2H2"/>
    <property type="match status" value="4"/>
</dbReference>
<dbReference type="Pfam" id="PF00096">
    <property type="entry name" value="zf-C2H2"/>
    <property type="match status" value="2"/>
</dbReference>
<evidence type="ECO:0000256" key="7">
    <source>
        <dbReference type="ARBA" id="ARBA00022833"/>
    </source>
</evidence>
<evidence type="ECO:0000313" key="14">
    <source>
        <dbReference type="EMBL" id="KAK1341724.1"/>
    </source>
</evidence>
<keyword evidence="5" id="KW-0677">Repeat</keyword>
<dbReference type="PROSITE" id="PS00028">
    <property type="entry name" value="ZINC_FINGER_C2H2_1"/>
    <property type="match status" value="1"/>
</dbReference>
<evidence type="ECO:0000256" key="11">
    <source>
        <dbReference type="ARBA" id="ARBA00023242"/>
    </source>
</evidence>
<evidence type="ECO:0000256" key="4">
    <source>
        <dbReference type="ARBA" id="ARBA00022723"/>
    </source>
</evidence>
<evidence type="ECO:0000256" key="5">
    <source>
        <dbReference type="ARBA" id="ARBA00022737"/>
    </source>
</evidence>
<comment type="similarity">
    <text evidence="3">Belongs to the krueppel C2H2-type zinc-finger protein family.</text>
</comment>
<evidence type="ECO:0000259" key="13">
    <source>
        <dbReference type="PROSITE" id="PS50157"/>
    </source>
</evidence>
<dbReference type="InterPro" id="IPR013087">
    <property type="entry name" value="Znf_C2H2_type"/>
</dbReference>
<dbReference type="InterPro" id="IPR036236">
    <property type="entry name" value="Znf_C2H2_sf"/>
</dbReference>
<dbReference type="FunFam" id="3.30.160.60:FF:002343">
    <property type="entry name" value="Zinc finger protein 33A"/>
    <property type="match status" value="1"/>
</dbReference>
<dbReference type="FunFam" id="3.30.160.60:FF:000028">
    <property type="entry name" value="zinc finger protein 90 homolog"/>
    <property type="match status" value="1"/>
</dbReference>
<keyword evidence="15" id="KW-1185">Reference proteome</keyword>
<dbReference type="GO" id="GO:0005634">
    <property type="term" value="C:nucleus"/>
    <property type="evidence" value="ECO:0007669"/>
    <property type="project" value="UniProtKB-SubCell"/>
</dbReference>
<feature type="domain" description="C2H2-type" evidence="13">
    <location>
        <begin position="90"/>
        <end position="117"/>
    </location>
</feature>
<dbReference type="PANTHER" id="PTHR23226">
    <property type="entry name" value="ZINC FINGER AND SCAN DOMAIN-CONTAINING"/>
    <property type="match status" value="1"/>
</dbReference>
<evidence type="ECO:0000256" key="1">
    <source>
        <dbReference type="ARBA" id="ARBA00003767"/>
    </source>
</evidence>
<dbReference type="GO" id="GO:0000978">
    <property type="term" value="F:RNA polymerase II cis-regulatory region sequence-specific DNA binding"/>
    <property type="evidence" value="ECO:0007669"/>
    <property type="project" value="TreeGrafter"/>
</dbReference>
<dbReference type="EMBL" id="JAULJE010000006">
    <property type="protein sequence ID" value="KAK1341724.1"/>
    <property type="molecule type" value="Genomic_DNA"/>
</dbReference>
<evidence type="ECO:0000256" key="12">
    <source>
        <dbReference type="PROSITE-ProRule" id="PRU00042"/>
    </source>
</evidence>
<evidence type="ECO:0000256" key="10">
    <source>
        <dbReference type="ARBA" id="ARBA00023163"/>
    </source>
</evidence>
<keyword evidence="7" id="KW-0862">Zinc</keyword>
<dbReference type="AlphaFoldDB" id="A0AA40I2E2"/>
<keyword evidence="6 12" id="KW-0863">Zinc-finger</keyword>
<name>A0AA40I2E2_CNENI</name>
<keyword evidence="10" id="KW-0804">Transcription</keyword>
<dbReference type="SUPFAM" id="SSF57667">
    <property type="entry name" value="beta-beta-alpha zinc fingers"/>
    <property type="match status" value="3"/>
</dbReference>
<dbReference type="PROSITE" id="PS50157">
    <property type="entry name" value="ZINC_FINGER_C2H2_2"/>
    <property type="match status" value="4"/>
</dbReference>
<reference evidence="14" key="1">
    <citation type="submission" date="2023-06" db="EMBL/GenBank/DDBJ databases">
        <title>Reference genome for the Northern bat (Eptesicus nilssonii), a most northern bat species.</title>
        <authorList>
            <person name="Laine V.N."/>
            <person name="Pulliainen A.T."/>
            <person name="Lilley T.M."/>
        </authorList>
    </citation>
    <scope>NUCLEOTIDE SEQUENCE</scope>
    <source>
        <strain evidence="14">BLF_Eptnil</strain>
        <tissue evidence="14">Kidney</tissue>
    </source>
</reference>
<organism evidence="14 15">
    <name type="scientific">Cnephaeus nilssonii</name>
    <name type="common">Northern bat</name>
    <name type="synonym">Eptesicus nilssonii</name>
    <dbReference type="NCBI Taxonomy" id="3371016"/>
    <lineage>
        <taxon>Eukaryota</taxon>
        <taxon>Metazoa</taxon>
        <taxon>Chordata</taxon>
        <taxon>Craniata</taxon>
        <taxon>Vertebrata</taxon>
        <taxon>Euteleostomi</taxon>
        <taxon>Mammalia</taxon>
        <taxon>Eutheria</taxon>
        <taxon>Laurasiatheria</taxon>
        <taxon>Chiroptera</taxon>
        <taxon>Yangochiroptera</taxon>
        <taxon>Vespertilionidae</taxon>
        <taxon>Cnephaeus</taxon>
    </lineage>
</organism>
<evidence type="ECO:0000256" key="8">
    <source>
        <dbReference type="ARBA" id="ARBA00023015"/>
    </source>
</evidence>
<keyword evidence="4" id="KW-0479">Metal-binding</keyword>
<gene>
    <name evidence="14" type="ORF">QTO34_016472</name>
</gene>
<feature type="domain" description="C2H2-type" evidence="13">
    <location>
        <begin position="118"/>
        <end position="145"/>
    </location>
</feature>